<accession>A0A0D2CHI1</accession>
<gene>
    <name evidence="1" type="ORF">PV04_09609</name>
</gene>
<evidence type="ECO:0000313" key="1">
    <source>
        <dbReference type="EMBL" id="KIW64691.1"/>
    </source>
</evidence>
<evidence type="ECO:0000313" key="2">
    <source>
        <dbReference type="Proteomes" id="UP000054266"/>
    </source>
</evidence>
<dbReference type="AlphaFoldDB" id="A0A0D2CHI1"/>
<dbReference type="Proteomes" id="UP000054266">
    <property type="component" value="Unassembled WGS sequence"/>
</dbReference>
<proteinExistence type="predicted"/>
<organism evidence="1 2">
    <name type="scientific">Phialophora macrospora</name>
    <dbReference type="NCBI Taxonomy" id="1851006"/>
    <lineage>
        <taxon>Eukaryota</taxon>
        <taxon>Fungi</taxon>
        <taxon>Dikarya</taxon>
        <taxon>Ascomycota</taxon>
        <taxon>Pezizomycotina</taxon>
        <taxon>Eurotiomycetes</taxon>
        <taxon>Chaetothyriomycetidae</taxon>
        <taxon>Chaetothyriales</taxon>
        <taxon>Herpotrichiellaceae</taxon>
        <taxon>Phialophora</taxon>
    </lineage>
</organism>
<keyword evidence="2" id="KW-1185">Reference proteome</keyword>
<protein>
    <submittedName>
        <fullName evidence="1">Uncharacterized protein</fullName>
    </submittedName>
</protein>
<dbReference type="HOGENOM" id="CLU_1885503_0_0_1"/>
<sequence length="135" mass="14179">MMVLSEGQAHLKVQASIRGSKLCLVPCWTCVLLQQTWQYRRRVLSARHLAALIGLRPVGVFAVDTPSDGGIVLQAKYRLVADGAPISLSASQLLNCGGGIDLTPQGSLSLPGRSLEGSGRVRVLCTSGHAAGRGC</sequence>
<dbReference type="EMBL" id="KN846961">
    <property type="protein sequence ID" value="KIW64691.1"/>
    <property type="molecule type" value="Genomic_DNA"/>
</dbReference>
<reference evidence="1 2" key="1">
    <citation type="submission" date="2015-01" db="EMBL/GenBank/DDBJ databases">
        <title>The Genome Sequence of Capronia semiimmersa CBS27337.</title>
        <authorList>
            <consortium name="The Broad Institute Genomics Platform"/>
            <person name="Cuomo C."/>
            <person name="de Hoog S."/>
            <person name="Gorbushina A."/>
            <person name="Stielow B."/>
            <person name="Teixiera M."/>
            <person name="Abouelleil A."/>
            <person name="Chapman S.B."/>
            <person name="Priest M."/>
            <person name="Young S.K."/>
            <person name="Wortman J."/>
            <person name="Nusbaum C."/>
            <person name="Birren B."/>
        </authorList>
    </citation>
    <scope>NUCLEOTIDE SEQUENCE [LARGE SCALE GENOMIC DNA]</scope>
    <source>
        <strain evidence="1 2">CBS 27337</strain>
    </source>
</reference>
<name>A0A0D2CHI1_9EURO</name>